<dbReference type="EMBL" id="QJKJ01003273">
    <property type="protein sequence ID" value="RDX99254.1"/>
    <property type="molecule type" value="Genomic_DNA"/>
</dbReference>
<dbReference type="InterPro" id="IPR013094">
    <property type="entry name" value="AB_hydrolase_3"/>
</dbReference>
<dbReference type="OrthoDB" id="408631at2759"/>
<sequence length="319" mass="35552">MSKFNPYTHLGIALNPDGTVTRTYVTPTTEANPEPSPGTPTVCKDITINSDKKTWVRVFRPTKLPSNDNTVARLPIVVYFHNGGFVFLSPADYGSHRKCAQIAADVPSIVVSASYRLAPESRLPGQYHDARDAILWVKEQLNDPNGEQWVKDYGDPSRFYLYGCGCGANIAFNTAMQVAEVDLKPLRIRGLVMNQPMFGGEKRSGSELRYATDQTLPLPVLDLMWDLALPKETDRDHRYCNPMVKGPHHDHVKKLGRCLVIGYNGDIMVDRQQEFVTMLVKCGVQVEARFDQVGFHNIDMVDAARAAAVINIAKDFILG</sequence>
<name>A0A371H8Z4_MUCPR</name>
<protein>
    <submittedName>
        <fullName evidence="3">Carboxylesterase 9</fullName>
    </submittedName>
</protein>
<dbReference type="Gene3D" id="3.40.50.1820">
    <property type="entry name" value="alpha/beta hydrolase"/>
    <property type="match status" value="1"/>
</dbReference>
<keyword evidence="4" id="KW-1185">Reference proteome</keyword>
<dbReference type="Pfam" id="PF07859">
    <property type="entry name" value="Abhydrolase_3"/>
    <property type="match status" value="1"/>
</dbReference>
<evidence type="ECO:0000256" key="1">
    <source>
        <dbReference type="ARBA" id="ARBA00010515"/>
    </source>
</evidence>
<comment type="caution">
    <text evidence="3">The sequence shown here is derived from an EMBL/GenBank/DDBJ whole genome shotgun (WGS) entry which is preliminary data.</text>
</comment>
<feature type="non-terminal residue" evidence="3">
    <location>
        <position position="1"/>
    </location>
</feature>
<dbReference type="AlphaFoldDB" id="A0A371H8Z4"/>
<reference evidence="3" key="1">
    <citation type="submission" date="2018-05" db="EMBL/GenBank/DDBJ databases">
        <title>Draft genome of Mucuna pruriens seed.</title>
        <authorList>
            <person name="Nnadi N.E."/>
            <person name="Vos R."/>
            <person name="Hasami M.H."/>
            <person name="Devisetty U.K."/>
            <person name="Aguiy J.C."/>
        </authorList>
    </citation>
    <scope>NUCLEOTIDE SEQUENCE [LARGE SCALE GENOMIC DNA]</scope>
    <source>
        <strain evidence="3">JCA_2017</strain>
    </source>
</reference>
<dbReference type="GO" id="GO:0016787">
    <property type="term" value="F:hydrolase activity"/>
    <property type="evidence" value="ECO:0007669"/>
    <property type="project" value="InterPro"/>
</dbReference>
<dbReference type="PANTHER" id="PTHR23024">
    <property type="entry name" value="ARYLACETAMIDE DEACETYLASE"/>
    <property type="match status" value="1"/>
</dbReference>
<dbReference type="SUPFAM" id="SSF53474">
    <property type="entry name" value="alpha/beta-Hydrolases"/>
    <property type="match status" value="1"/>
</dbReference>
<dbReference type="InterPro" id="IPR029058">
    <property type="entry name" value="AB_hydrolase_fold"/>
</dbReference>
<dbReference type="PANTHER" id="PTHR23024:SF212">
    <property type="entry name" value="CARBOXYLESTERASE 9-RELATED"/>
    <property type="match status" value="1"/>
</dbReference>
<organism evidence="3 4">
    <name type="scientific">Mucuna pruriens</name>
    <name type="common">Velvet bean</name>
    <name type="synonym">Dolichos pruriens</name>
    <dbReference type="NCBI Taxonomy" id="157652"/>
    <lineage>
        <taxon>Eukaryota</taxon>
        <taxon>Viridiplantae</taxon>
        <taxon>Streptophyta</taxon>
        <taxon>Embryophyta</taxon>
        <taxon>Tracheophyta</taxon>
        <taxon>Spermatophyta</taxon>
        <taxon>Magnoliopsida</taxon>
        <taxon>eudicotyledons</taxon>
        <taxon>Gunneridae</taxon>
        <taxon>Pentapetalae</taxon>
        <taxon>rosids</taxon>
        <taxon>fabids</taxon>
        <taxon>Fabales</taxon>
        <taxon>Fabaceae</taxon>
        <taxon>Papilionoideae</taxon>
        <taxon>50 kb inversion clade</taxon>
        <taxon>NPAAA clade</taxon>
        <taxon>indigoferoid/millettioid clade</taxon>
        <taxon>Phaseoleae</taxon>
        <taxon>Mucuna</taxon>
    </lineage>
</organism>
<evidence type="ECO:0000313" key="4">
    <source>
        <dbReference type="Proteomes" id="UP000257109"/>
    </source>
</evidence>
<feature type="domain" description="Alpha/beta hydrolase fold-3" evidence="2">
    <location>
        <begin position="77"/>
        <end position="297"/>
    </location>
</feature>
<comment type="similarity">
    <text evidence="1">Belongs to the 'GDXG' lipolytic enzyme family.</text>
</comment>
<dbReference type="STRING" id="157652.A0A371H8Z4"/>
<accession>A0A371H8Z4</accession>
<evidence type="ECO:0000313" key="3">
    <source>
        <dbReference type="EMBL" id="RDX99254.1"/>
    </source>
</evidence>
<gene>
    <name evidence="3" type="primary">CXE9</name>
    <name evidence="3" type="ORF">CR513_17706</name>
</gene>
<evidence type="ECO:0000259" key="2">
    <source>
        <dbReference type="Pfam" id="PF07859"/>
    </source>
</evidence>
<proteinExistence type="inferred from homology"/>
<dbReference type="Proteomes" id="UP000257109">
    <property type="component" value="Unassembled WGS sequence"/>
</dbReference>
<dbReference type="InterPro" id="IPR050466">
    <property type="entry name" value="Carboxylest/Gibb_receptor"/>
</dbReference>